<evidence type="ECO:0000256" key="6">
    <source>
        <dbReference type="ARBA" id="ARBA00023326"/>
    </source>
</evidence>
<evidence type="ECO:0000256" key="8">
    <source>
        <dbReference type="SAM" id="SignalP"/>
    </source>
</evidence>
<keyword evidence="8" id="KW-0732">Signal</keyword>
<evidence type="ECO:0000259" key="9">
    <source>
        <dbReference type="Pfam" id="PF00150"/>
    </source>
</evidence>
<sequence>MRFTLAATVFISASLNILAASSTSAAIRADCGAIALHRGVNLHQPMNWARLAPGQSDRYAAQPFSDPQHALSEVDVNAIRSAGFDFVRLTIDPGPFLQLTDKDLANLDDLLLARVQQLLRANLTVIVDFHPNPQVKAYAPDAFVGRGDPDVPRAHLQMLQRLAPRLAALDRCHVLLEPLNEPPSAANAKGAADWQAELEAQYSAVRAVAPQLRLVLPGGQAGWISGLVRLDPRPFRADRNVLYTFHYYFPFEFTNQSNPAMPWVAPLAELRYPARRTSLVESLNESRRRLARSKLSAQDQRRELMRAARIATAYWRSGFGPATISRDFEQVAAWARRNGVAPDQILLGEFGVVRNDGPYAGAADPDREAWLTDVRREAERRGYSWAIWQYRGTGGMGIAEATRGYDIDPMVVRALGLRLVKSPPAGDQARASTSR</sequence>
<dbReference type="PANTHER" id="PTHR31297">
    <property type="entry name" value="GLUCAN ENDO-1,6-BETA-GLUCOSIDASE B"/>
    <property type="match status" value="1"/>
</dbReference>
<evidence type="ECO:0000256" key="4">
    <source>
        <dbReference type="ARBA" id="ARBA00023277"/>
    </source>
</evidence>
<dbReference type="GO" id="GO:0005576">
    <property type="term" value="C:extracellular region"/>
    <property type="evidence" value="ECO:0007669"/>
    <property type="project" value="TreeGrafter"/>
</dbReference>
<name>A0A328AT22_9CAUL</name>
<evidence type="ECO:0000256" key="5">
    <source>
        <dbReference type="ARBA" id="ARBA00023295"/>
    </source>
</evidence>
<feature type="chain" id="PRO_5016276305" description="Glycoside hydrolase family 5 domain-containing protein" evidence="8">
    <location>
        <begin position="20"/>
        <end position="435"/>
    </location>
</feature>
<reference evidence="11" key="1">
    <citation type="submission" date="2018-05" db="EMBL/GenBank/DDBJ databases">
        <authorList>
            <person name="Li X."/>
        </authorList>
    </citation>
    <scope>NUCLEOTIDE SEQUENCE [LARGE SCALE GENOMIC DNA]</scope>
    <source>
        <strain evidence="11">LX32</strain>
    </source>
</reference>
<dbReference type="EMBL" id="QFYQ01000001">
    <property type="protein sequence ID" value="RAK56088.1"/>
    <property type="molecule type" value="Genomic_DNA"/>
</dbReference>
<evidence type="ECO:0000256" key="1">
    <source>
        <dbReference type="ARBA" id="ARBA00005641"/>
    </source>
</evidence>
<organism evidence="10 11">
    <name type="scientific">Phenylobacterium soli</name>
    <dbReference type="NCBI Taxonomy" id="2170551"/>
    <lineage>
        <taxon>Bacteria</taxon>
        <taxon>Pseudomonadati</taxon>
        <taxon>Pseudomonadota</taxon>
        <taxon>Alphaproteobacteria</taxon>
        <taxon>Caulobacterales</taxon>
        <taxon>Caulobacteraceae</taxon>
        <taxon>Phenylobacterium</taxon>
    </lineage>
</organism>
<dbReference type="InterPro" id="IPR001547">
    <property type="entry name" value="Glyco_hydro_5"/>
</dbReference>
<evidence type="ECO:0000256" key="2">
    <source>
        <dbReference type="ARBA" id="ARBA00022801"/>
    </source>
</evidence>
<dbReference type="GO" id="GO:0009986">
    <property type="term" value="C:cell surface"/>
    <property type="evidence" value="ECO:0007669"/>
    <property type="project" value="TreeGrafter"/>
</dbReference>
<evidence type="ECO:0000256" key="7">
    <source>
        <dbReference type="RuleBase" id="RU361153"/>
    </source>
</evidence>
<proteinExistence type="inferred from homology"/>
<keyword evidence="2 7" id="KW-0378">Hydrolase</keyword>
<evidence type="ECO:0000256" key="3">
    <source>
        <dbReference type="ARBA" id="ARBA00023001"/>
    </source>
</evidence>
<dbReference type="Proteomes" id="UP000249254">
    <property type="component" value="Unassembled WGS sequence"/>
</dbReference>
<dbReference type="GO" id="GO:0008422">
    <property type="term" value="F:beta-glucosidase activity"/>
    <property type="evidence" value="ECO:0007669"/>
    <property type="project" value="TreeGrafter"/>
</dbReference>
<keyword evidence="11" id="KW-1185">Reference proteome</keyword>
<evidence type="ECO:0000313" key="11">
    <source>
        <dbReference type="Proteomes" id="UP000249254"/>
    </source>
</evidence>
<dbReference type="GO" id="GO:0030245">
    <property type="term" value="P:cellulose catabolic process"/>
    <property type="evidence" value="ECO:0007669"/>
    <property type="project" value="UniProtKB-KW"/>
</dbReference>
<dbReference type="Gene3D" id="3.20.20.80">
    <property type="entry name" value="Glycosidases"/>
    <property type="match status" value="1"/>
</dbReference>
<feature type="domain" description="Glycoside hydrolase family 5" evidence="9">
    <location>
        <begin position="77"/>
        <end position="391"/>
    </location>
</feature>
<keyword evidence="3" id="KW-0136">Cellulose degradation</keyword>
<keyword evidence="4" id="KW-0119">Carbohydrate metabolism</keyword>
<keyword evidence="6" id="KW-0624">Polysaccharide degradation</keyword>
<protein>
    <recommendedName>
        <fullName evidence="9">Glycoside hydrolase family 5 domain-containing protein</fullName>
    </recommendedName>
</protein>
<dbReference type="Pfam" id="PF00150">
    <property type="entry name" value="Cellulase"/>
    <property type="match status" value="1"/>
</dbReference>
<evidence type="ECO:0000313" key="10">
    <source>
        <dbReference type="EMBL" id="RAK56088.1"/>
    </source>
</evidence>
<gene>
    <name evidence="10" type="ORF">DJ017_17015</name>
</gene>
<accession>A0A328AT22</accession>
<comment type="caution">
    <text evidence="10">The sequence shown here is derived from an EMBL/GenBank/DDBJ whole genome shotgun (WGS) entry which is preliminary data.</text>
</comment>
<dbReference type="InterPro" id="IPR050386">
    <property type="entry name" value="Glycosyl_hydrolase_5"/>
</dbReference>
<feature type="signal peptide" evidence="8">
    <location>
        <begin position="1"/>
        <end position="19"/>
    </location>
</feature>
<dbReference type="SUPFAM" id="SSF51445">
    <property type="entry name" value="(Trans)glycosidases"/>
    <property type="match status" value="1"/>
</dbReference>
<dbReference type="InterPro" id="IPR017853">
    <property type="entry name" value="GH"/>
</dbReference>
<dbReference type="PANTHER" id="PTHR31297:SF41">
    <property type="entry name" value="ENDOGLUCANASE, PUTATIVE (AFU_ORTHOLOGUE AFUA_5G01830)-RELATED"/>
    <property type="match status" value="1"/>
</dbReference>
<comment type="similarity">
    <text evidence="1 7">Belongs to the glycosyl hydrolase 5 (cellulase A) family.</text>
</comment>
<dbReference type="AlphaFoldDB" id="A0A328AT22"/>
<keyword evidence="5 7" id="KW-0326">Glycosidase</keyword>
<dbReference type="OrthoDB" id="9800955at2"/>